<sequence length="67" mass="8175">MMEVKTVFNLFCDSWHLYRKYILKQNEKALDEFIQESGELFQKYERDPFAKDLLLAVTNEVERKEKQ</sequence>
<evidence type="ECO:0000313" key="2">
    <source>
        <dbReference type="Proteomes" id="UP000824116"/>
    </source>
</evidence>
<organism evidence="1 2">
    <name type="scientific">Candidatus Mediterraneibacter stercoravium</name>
    <dbReference type="NCBI Taxonomy" id="2838685"/>
    <lineage>
        <taxon>Bacteria</taxon>
        <taxon>Bacillati</taxon>
        <taxon>Bacillota</taxon>
        <taxon>Clostridia</taxon>
        <taxon>Lachnospirales</taxon>
        <taxon>Lachnospiraceae</taxon>
        <taxon>Mediterraneibacter</taxon>
    </lineage>
</organism>
<reference evidence="1" key="1">
    <citation type="journal article" date="2021" name="PeerJ">
        <title>Extensive microbial diversity within the chicken gut microbiome revealed by metagenomics and culture.</title>
        <authorList>
            <person name="Gilroy R."/>
            <person name="Ravi A."/>
            <person name="Getino M."/>
            <person name="Pursley I."/>
            <person name="Horton D.L."/>
            <person name="Alikhan N.F."/>
            <person name="Baker D."/>
            <person name="Gharbi K."/>
            <person name="Hall N."/>
            <person name="Watson M."/>
            <person name="Adriaenssens E.M."/>
            <person name="Foster-Nyarko E."/>
            <person name="Jarju S."/>
            <person name="Secka A."/>
            <person name="Antonio M."/>
            <person name="Oren A."/>
            <person name="Chaudhuri R.R."/>
            <person name="La Ragione R."/>
            <person name="Hildebrand F."/>
            <person name="Pallen M.J."/>
        </authorList>
    </citation>
    <scope>NUCLEOTIDE SEQUENCE</scope>
    <source>
        <strain evidence="1">CHK196-3914</strain>
    </source>
</reference>
<accession>A0A9D2K1A1</accession>
<proteinExistence type="predicted"/>
<protein>
    <submittedName>
        <fullName evidence="1">Uncharacterized protein</fullName>
    </submittedName>
</protein>
<name>A0A9D2K1A1_9FIRM</name>
<gene>
    <name evidence="1" type="ORF">H9723_06790</name>
</gene>
<dbReference type="AlphaFoldDB" id="A0A9D2K1A1"/>
<dbReference type="Proteomes" id="UP000824116">
    <property type="component" value="Unassembled WGS sequence"/>
</dbReference>
<reference evidence="1" key="2">
    <citation type="submission" date="2021-04" db="EMBL/GenBank/DDBJ databases">
        <authorList>
            <person name="Gilroy R."/>
        </authorList>
    </citation>
    <scope>NUCLEOTIDE SEQUENCE</scope>
    <source>
        <strain evidence="1">CHK196-3914</strain>
    </source>
</reference>
<evidence type="ECO:0000313" key="1">
    <source>
        <dbReference type="EMBL" id="HIZ74931.1"/>
    </source>
</evidence>
<dbReference type="EMBL" id="DXAY01000158">
    <property type="protein sequence ID" value="HIZ74931.1"/>
    <property type="molecule type" value="Genomic_DNA"/>
</dbReference>
<comment type="caution">
    <text evidence="1">The sequence shown here is derived from an EMBL/GenBank/DDBJ whole genome shotgun (WGS) entry which is preliminary data.</text>
</comment>